<reference evidence="12 13" key="1">
    <citation type="submission" date="2020-06" db="EMBL/GenBank/DDBJ databases">
        <authorList>
            <person name="Li R."/>
            <person name="Bekaert M."/>
        </authorList>
    </citation>
    <scope>NUCLEOTIDE SEQUENCE [LARGE SCALE GENOMIC DNA]</scope>
    <source>
        <strain evidence="13">wild</strain>
    </source>
</reference>
<feature type="compositionally biased region" description="Basic residues" evidence="10">
    <location>
        <begin position="710"/>
        <end position="720"/>
    </location>
</feature>
<dbReference type="Gene3D" id="2.60.40.3120">
    <property type="match status" value="1"/>
</dbReference>
<dbReference type="PANTHER" id="PTHR12756:SF45">
    <property type="entry name" value="CYTOSOLIC CARBOXYPEPTIDASE NNA1"/>
    <property type="match status" value="1"/>
</dbReference>
<dbReference type="PANTHER" id="PTHR12756">
    <property type="entry name" value="CYTOSOLIC CARBOXYPEPTIDASE"/>
    <property type="match status" value="1"/>
</dbReference>
<keyword evidence="5" id="KW-0479">Metal-binding</keyword>
<keyword evidence="7" id="KW-0862">Zinc</keyword>
<keyword evidence="6 12" id="KW-0378">Hydrolase</keyword>
<dbReference type="Proteomes" id="UP000507470">
    <property type="component" value="Unassembled WGS sequence"/>
</dbReference>
<evidence type="ECO:0000256" key="3">
    <source>
        <dbReference type="ARBA" id="ARBA00022645"/>
    </source>
</evidence>
<feature type="region of interest" description="Disordered" evidence="10">
    <location>
        <begin position="1327"/>
        <end position="1375"/>
    </location>
</feature>
<feature type="compositionally biased region" description="Basic and acidic residues" evidence="10">
    <location>
        <begin position="757"/>
        <end position="766"/>
    </location>
</feature>
<evidence type="ECO:0000256" key="8">
    <source>
        <dbReference type="ARBA" id="ARBA00023049"/>
    </source>
</evidence>
<feature type="active site" description="Proton donor/acceptor" evidence="9">
    <location>
        <position position="600"/>
    </location>
</feature>
<keyword evidence="4" id="KW-0645">Protease</keyword>
<dbReference type="SUPFAM" id="SSF53187">
    <property type="entry name" value="Zn-dependent exopeptidases"/>
    <property type="match status" value="1"/>
</dbReference>
<gene>
    <name evidence="12" type="ORF">MCOR_47252</name>
</gene>
<dbReference type="Pfam" id="PF18027">
    <property type="entry name" value="Pepdidase_M14_N"/>
    <property type="match status" value="1"/>
</dbReference>
<evidence type="ECO:0000256" key="10">
    <source>
        <dbReference type="SAM" id="MobiDB-lite"/>
    </source>
</evidence>
<comment type="similarity">
    <text evidence="2 9">Belongs to the peptidase M14 family.</text>
</comment>
<feature type="compositionally biased region" description="Polar residues" evidence="10">
    <location>
        <begin position="767"/>
        <end position="776"/>
    </location>
</feature>
<evidence type="ECO:0000256" key="9">
    <source>
        <dbReference type="PROSITE-ProRule" id="PRU01379"/>
    </source>
</evidence>
<evidence type="ECO:0000256" key="1">
    <source>
        <dbReference type="ARBA" id="ARBA00001947"/>
    </source>
</evidence>
<feature type="compositionally biased region" description="Low complexity" evidence="10">
    <location>
        <begin position="684"/>
        <end position="698"/>
    </location>
</feature>
<feature type="domain" description="Peptidase M14" evidence="11">
    <location>
        <begin position="365"/>
        <end position="636"/>
    </location>
</feature>
<name>A0A6J8E1X8_MYTCO</name>
<evidence type="ECO:0000313" key="13">
    <source>
        <dbReference type="Proteomes" id="UP000507470"/>
    </source>
</evidence>
<feature type="region of interest" description="Disordered" evidence="10">
    <location>
        <begin position="1041"/>
        <end position="1120"/>
    </location>
</feature>
<dbReference type="InterPro" id="IPR040626">
    <property type="entry name" value="Pepdidase_M14_N"/>
</dbReference>
<dbReference type="OrthoDB" id="10253041at2759"/>
<dbReference type="CDD" id="cd06907">
    <property type="entry name" value="M14_AGBL2-3_like"/>
    <property type="match status" value="1"/>
</dbReference>
<evidence type="ECO:0000256" key="2">
    <source>
        <dbReference type="ARBA" id="ARBA00005988"/>
    </source>
</evidence>
<evidence type="ECO:0000256" key="7">
    <source>
        <dbReference type="ARBA" id="ARBA00022833"/>
    </source>
</evidence>
<accession>A0A6J8E1X8</accession>
<evidence type="ECO:0000256" key="6">
    <source>
        <dbReference type="ARBA" id="ARBA00022801"/>
    </source>
</evidence>
<evidence type="ECO:0000256" key="4">
    <source>
        <dbReference type="ARBA" id="ARBA00022670"/>
    </source>
</evidence>
<proteinExistence type="inferred from homology"/>
<dbReference type="Gene3D" id="3.40.630.10">
    <property type="entry name" value="Zn peptidases"/>
    <property type="match status" value="1"/>
</dbReference>
<evidence type="ECO:0000259" key="11">
    <source>
        <dbReference type="PROSITE" id="PS52035"/>
    </source>
</evidence>
<dbReference type="GO" id="GO:0006508">
    <property type="term" value="P:proteolysis"/>
    <property type="evidence" value="ECO:0007669"/>
    <property type="project" value="UniProtKB-KW"/>
</dbReference>
<dbReference type="EMBL" id="CACVKT020008348">
    <property type="protein sequence ID" value="CAC5414450.1"/>
    <property type="molecule type" value="Genomic_DNA"/>
</dbReference>
<comment type="cofactor">
    <cofactor evidence="1">
        <name>Zn(2+)</name>
        <dbReference type="ChEBI" id="CHEBI:29105"/>
    </cofactor>
</comment>
<keyword evidence="13" id="KW-1185">Reference proteome</keyword>
<protein>
    <submittedName>
        <fullName evidence="12">AGBL2_3</fullName>
        <ecNumber evidence="12">3.4.17.-</ecNumber>
    </submittedName>
</protein>
<dbReference type="InterPro" id="IPR050821">
    <property type="entry name" value="Cytosolic_carboxypeptidase"/>
</dbReference>
<dbReference type="FunFam" id="3.40.630.10:FF:000011">
    <property type="entry name" value="cytosolic carboxypeptidase 2 isoform X1"/>
    <property type="match status" value="1"/>
</dbReference>
<keyword evidence="8" id="KW-0482">Metalloprotease</keyword>
<feature type="region of interest" description="Disordered" evidence="10">
    <location>
        <begin position="680"/>
        <end position="776"/>
    </location>
</feature>
<evidence type="ECO:0000256" key="5">
    <source>
        <dbReference type="ARBA" id="ARBA00022723"/>
    </source>
</evidence>
<feature type="compositionally biased region" description="Basic and acidic residues" evidence="10">
    <location>
        <begin position="1058"/>
        <end position="1070"/>
    </location>
</feature>
<dbReference type="EC" id="3.4.17.-" evidence="12"/>
<dbReference type="InterPro" id="IPR000834">
    <property type="entry name" value="Peptidase_M14"/>
</dbReference>
<organism evidence="12 13">
    <name type="scientific">Mytilus coruscus</name>
    <name type="common">Sea mussel</name>
    <dbReference type="NCBI Taxonomy" id="42192"/>
    <lineage>
        <taxon>Eukaryota</taxon>
        <taxon>Metazoa</taxon>
        <taxon>Spiralia</taxon>
        <taxon>Lophotrochozoa</taxon>
        <taxon>Mollusca</taxon>
        <taxon>Bivalvia</taxon>
        <taxon>Autobranchia</taxon>
        <taxon>Pteriomorphia</taxon>
        <taxon>Mytilida</taxon>
        <taxon>Mytiloidea</taxon>
        <taxon>Mytilidae</taxon>
        <taxon>Mytilinae</taxon>
        <taxon>Mytilus</taxon>
    </lineage>
</organism>
<dbReference type="GO" id="GO:0008270">
    <property type="term" value="F:zinc ion binding"/>
    <property type="evidence" value="ECO:0007669"/>
    <property type="project" value="InterPro"/>
</dbReference>
<dbReference type="PROSITE" id="PS52035">
    <property type="entry name" value="PEPTIDASE_M14"/>
    <property type="match status" value="1"/>
</dbReference>
<dbReference type="Pfam" id="PF00246">
    <property type="entry name" value="Peptidase_M14"/>
    <property type="match status" value="1"/>
</dbReference>
<feature type="region of interest" description="Disordered" evidence="10">
    <location>
        <begin position="1253"/>
        <end position="1310"/>
    </location>
</feature>
<feature type="region of interest" description="Disordered" evidence="10">
    <location>
        <begin position="800"/>
        <end position="821"/>
    </location>
</feature>
<keyword evidence="3 12" id="KW-0121">Carboxypeptidase</keyword>
<dbReference type="GO" id="GO:0004181">
    <property type="term" value="F:metallocarboxypeptidase activity"/>
    <property type="evidence" value="ECO:0007669"/>
    <property type="project" value="InterPro"/>
</dbReference>
<evidence type="ECO:0000313" key="12">
    <source>
        <dbReference type="EMBL" id="CAC5414450.1"/>
    </source>
</evidence>
<sequence length="1427" mass="163414">MNNSIEDIFNMTGRGDQLTRLPGIDIQLSDGENSSDDEDDRLLMFPWSSFVNSDILSLDFFKNADNKLQEELLRTTQLVYSYQDGKGMVPKLREPRSLFALSKELGPQQAARWPSEIQVLNEKIKHMYYIPPEPEPFYKPTGAEKMPMVRGEENGGRLVFMYEPKACFFMRSRVNGCRTGPEKVTCNLKSPEDKTLLFDSRFESGNLARAVQTSETDYECWLRYDLYTTKNTQWFYFRVANTRPNVTYRFTIVNFMKPDSLYNYGMRPLMYSEKNAQGKKIGWIRCGAEIKYYKNNLKEHRLNINQTASQQKIVNYNRDKVLPHSLQESRCIGISPGRGEKPFYSLTWTVQFPNSHDTVYFAHCFPYTYTDLQDYLLDCSNDPIKSKICKQRVLCRTLAGNLVYVLTITSPSQAPEDIKHKKAVVITSRVHPGECNASWMMKGFLDYLTGNSADAKLLRDTFIFKIVPMLNPDGVIVGNYRCSLAGRDLNRNYKTVLKDAYPSVWHTKNMIRRLLQEREIIVYCDLHGHSRKQNVFIYGCENRYSPDKRLKERVFPSMLNKNAPDKFHFESCKFKVQKSKDGTGRIVMWNMGILNSYTMEATFCGSTMGKMKGYHFSMSDYESLGFHFCDTLLDYCDPDKTKVSNVMLELEERMKREIMTKLQRQGITDVNSADIDLSDEYDSSLESSDGGSDSSVSDGPPVHLQYQRPFNKKKKKLKSKKERDRVRSSKDDTKTKDRPTSDQCEKKNLSGHQSSHAKQDKPDAKNESSAVNCGNSTNAQSLYHFYQQKVKTQSMRYMSTSANKRPKSYDVSGEKTEDQKGKRNEYLEALTNAYLRNGFMNQGEMPTQPHFRYSGSGKLSNAMPFQWEGLCPHHEQKVAASIMAAQISDSVQNGVVGNTFVRVWKERIQRSKNFVPPPHGNVEEYVRSQINPQASISPISRTPTQRHILEVSASQQRQQELLQHRHCENKSGNAIRQHPCPFDECTNRLTPDDAKTGRHRASVPSATFVNYDTPPTNTHMIEKARSESKIELLSHCENVEHTEPQTNDIQPEENGVNDDAKDESKEKPNERVSSGRKSRMGMREREETHPLSVSHPDYLINPHNRTGKTRVQSAKGEKDVDNAVESIRELRQSLVSNATQQNLSPTTGGYIKRLMQETDRDIRELTDEIKHDIEVKRKMAEDQNDEDGEIETPVEQQYVTDSSVPDQFNPNQNVQPNSVFDRNNYVQIDELPLTETLMGRGYPEQWKNFATQDSSTMTDFKKPHGRKKGIVSNYPMSDRTYERGPKVSGDTTPAIASSRHSKSGANYDLRPISDRNFQEQFHRKLKKGELRETNTIPPSPKDNRSSCSQSVPPTVSDKYFEPSNRVRSAKGPQSKQLATVSAAEALPTKIQLMISQDHQEEKCFGGQFLPLSRTIRGPFYRGGTKKK</sequence>
<feature type="compositionally biased region" description="Basic and acidic residues" evidence="10">
    <location>
        <begin position="812"/>
        <end position="821"/>
    </location>
</feature>
<feature type="compositionally biased region" description="Basic and acidic residues" evidence="10">
    <location>
        <begin position="721"/>
        <end position="748"/>
    </location>
</feature>